<proteinExistence type="predicted"/>
<feature type="domain" description="Thioredoxin-like fold" evidence="2">
    <location>
        <begin position="56"/>
        <end position="244"/>
    </location>
</feature>
<name>A0A397NJY2_9SPHN</name>
<dbReference type="GO" id="GO:0016853">
    <property type="term" value="F:isomerase activity"/>
    <property type="evidence" value="ECO:0007669"/>
    <property type="project" value="UniProtKB-KW"/>
</dbReference>
<dbReference type="OrthoDB" id="8478320at2"/>
<organism evidence="3 4">
    <name type="scientific">Hephaestia caeni</name>
    <dbReference type="NCBI Taxonomy" id="645617"/>
    <lineage>
        <taxon>Bacteria</taxon>
        <taxon>Pseudomonadati</taxon>
        <taxon>Pseudomonadota</taxon>
        <taxon>Alphaproteobacteria</taxon>
        <taxon>Sphingomonadales</taxon>
        <taxon>Sphingomonadaceae</taxon>
        <taxon>Hephaestia</taxon>
    </lineage>
</organism>
<accession>A0A397NJY2</accession>
<keyword evidence="1" id="KW-0732">Signal</keyword>
<evidence type="ECO:0000256" key="1">
    <source>
        <dbReference type="SAM" id="SignalP"/>
    </source>
</evidence>
<evidence type="ECO:0000313" key="3">
    <source>
        <dbReference type="EMBL" id="RIA37850.1"/>
    </source>
</evidence>
<dbReference type="AlphaFoldDB" id="A0A397NJY2"/>
<gene>
    <name evidence="3" type="ORF">DFR49_3739</name>
</gene>
<dbReference type="EMBL" id="QXDC01000004">
    <property type="protein sequence ID" value="RIA37850.1"/>
    <property type="molecule type" value="Genomic_DNA"/>
</dbReference>
<dbReference type="Pfam" id="PF13462">
    <property type="entry name" value="Thioredoxin_4"/>
    <property type="match status" value="1"/>
</dbReference>
<dbReference type="Gene3D" id="1.10.40.110">
    <property type="match status" value="1"/>
</dbReference>
<protein>
    <submittedName>
        <fullName evidence="3">Protein-disulfide isomerase</fullName>
    </submittedName>
</protein>
<dbReference type="Gene3D" id="3.40.30.10">
    <property type="entry name" value="Glutaredoxin"/>
    <property type="match status" value="1"/>
</dbReference>
<feature type="chain" id="PRO_5017393083" evidence="1">
    <location>
        <begin position="22"/>
        <end position="248"/>
    </location>
</feature>
<feature type="signal peptide" evidence="1">
    <location>
        <begin position="1"/>
        <end position="21"/>
    </location>
</feature>
<keyword evidence="4" id="KW-1185">Reference proteome</keyword>
<sequence>MTIKLSILFAAAPLLALSACGSGNGGNSDAPAAPVAAVTPPAGQDWTQVVRKSPEGGFVMGNPNAALKLIEYGSRSCPTCGVFGRDGIPPLEENYVKTGKVSFEFRDFPVHGGPDLGLSTLGRCVSESAFFPILEQTYASQDKLLEKLESPEAQALLQRLQGKSPTDIATGWATYLGYVDFVKQRGVTEQQAKACLADQKNVQAVVDMAQQGGKDGVTGTPSFFLNGTLLENTLTWEQLEARLKAAGA</sequence>
<dbReference type="RefSeq" id="WP_119037100.1">
    <property type="nucleotide sequence ID" value="NZ_QXDC01000004.1"/>
</dbReference>
<comment type="caution">
    <text evidence="3">The sequence shown here is derived from an EMBL/GenBank/DDBJ whole genome shotgun (WGS) entry which is preliminary data.</text>
</comment>
<dbReference type="InterPro" id="IPR036249">
    <property type="entry name" value="Thioredoxin-like_sf"/>
</dbReference>
<keyword evidence="3" id="KW-0413">Isomerase</keyword>
<evidence type="ECO:0000259" key="2">
    <source>
        <dbReference type="Pfam" id="PF13462"/>
    </source>
</evidence>
<reference evidence="3 4" key="1">
    <citation type="submission" date="2018-08" db="EMBL/GenBank/DDBJ databases">
        <title>Genomic Encyclopedia of Type Strains, Phase IV (KMG-IV): sequencing the most valuable type-strain genomes for metagenomic binning, comparative biology and taxonomic classification.</title>
        <authorList>
            <person name="Goeker M."/>
        </authorList>
    </citation>
    <scope>NUCLEOTIDE SEQUENCE [LARGE SCALE GENOMIC DNA]</scope>
    <source>
        <strain evidence="3 4">DSM 25527</strain>
    </source>
</reference>
<dbReference type="Proteomes" id="UP000266568">
    <property type="component" value="Unassembled WGS sequence"/>
</dbReference>
<evidence type="ECO:0000313" key="4">
    <source>
        <dbReference type="Proteomes" id="UP000266568"/>
    </source>
</evidence>
<dbReference type="PROSITE" id="PS51257">
    <property type="entry name" value="PROKAR_LIPOPROTEIN"/>
    <property type="match status" value="1"/>
</dbReference>
<dbReference type="SUPFAM" id="SSF52833">
    <property type="entry name" value="Thioredoxin-like"/>
    <property type="match status" value="1"/>
</dbReference>
<dbReference type="InterPro" id="IPR012336">
    <property type="entry name" value="Thioredoxin-like_fold"/>
</dbReference>